<dbReference type="Proteomes" id="UP001596171">
    <property type="component" value="Unassembled WGS sequence"/>
</dbReference>
<evidence type="ECO:0000313" key="2">
    <source>
        <dbReference type="Proteomes" id="UP001596171"/>
    </source>
</evidence>
<proteinExistence type="predicted"/>
<dbReference type="Pfam" id="PF13707">
    <property type="entry name" value="RloB"/>
    <property type="match status" value="1"/>
</dbReference>
<dbReference type="RefSeq" id="WP_307722482.1">
    <property type="nucleotide sequence ID" value="NZ_BJDI01000001.1"/>
</dbReference>
<organism evidence="1 2">
    <name type="scientific">Lactiplantibacillus nangangensis</name>
    <dbReference type="NCBI Taxonomy" id="2559917"/>
    <lineage>
        <taxon>Bacteria</taxon>
        <taxon>Bacillati</taxon>
        <taxon>Bacillota</taxon>
        <taxon>Bacilli</taxon>
        <taxon>Lactobacillales</taxon>
        <taxon>Lactobacillaceae</taxon>
        <taxon>Lactiplantibacillus</taxon>
    </lineage>
</organism>
<protein>
    <submittedName>
        <fullName evidence="1">RloB family protein</fullName>
    </submittedName>
</protein>
<dbReference type="EMBL" id="JBHSSE010000003">
    <property type="protein sequence ID" value="MFC6200531.1"/>
    <property type="molecule type" value="Genomic_DNA"/>
</dbReference>
<comment type="caution">
    <text evidence="1">The sequence shown here is derived from an EMBL/GenBank/DDBJ whole genome shotgun (WGS) entry which is preliminary data.</text>
</comment>
<sequence length="194" mass="22201">MNVEISNVFLHFSIFCIAESELQYLKMLQRKYSASNVLRIKQLSGKKGPALVSTAKRQVANGNRKHAEEVYLMFDRDDLTVNEIKTAERQAKMAGYRIIFSSIDFEVFILLHFKAFSKSYTRPELIQTLSGSKCFDQDYKKFKGSEYDKHLIDSVATAVKNAKALSENNPGDMATTDPYLNVQDHIRLIFGRED</sequence>
<keyword evidence="2" id="KW-1185">Reference proteome</keyword>
<evidence type="ECO:0000313" key="1">
    <source>
        <dbReference type="EMBL" id="MFC6200531.1"/>
    </source>
</evidence>
<name>A0ABW1SG52_9LACO</name>
<accession>A0ABW1SG52</accession>
<gene>
    <name evidence="1" type="ORF">ACFP1L_01310</name>
</gene>
<dbReference type="InterPro" id="IPR025591">
    <property type="entry name" value="RloB"/>
</dbReference>
<reference evidence="2" key="1">
    <citation type="journal article" date="2019" name="Int. J. Syst. Evol. Microbiol.">
        <title>The Global Catalogue of Microorganisms (GCM) 10K type strain sequencing project: providing services to taxonomists for standard genome sequencing and annotation.</title>
        <authorList>
            <consortium name="The Broad Institute Genomics Platform"/>
            <consortium name="The Broad Institute Genome Sequencing Center for Infectious Disease"/>
            <person name="Wu L."/>
            <person name="Ma J."/>
        </authorList>
    </citation>
    <scope>NUCLEOTIDE SEQUENCE [LARGE SCALE GENOMIC DNA]</scope>
    <source>
        <strain evidence="2">CCM 8930</strain>
    </source>
</reference>